<dbReference type="AlphaFoldDB" id="A0AAE0X0L1"/>
<reference evidence="2" key="1">
    <citation type="journal article" date="2023" name="Mol. Phylogenet. Evol.">
        <title>Genome-scale phylogeny and comparative genomics of the fungal order Sordariales.</title>
        <authorList>
            <person name="Hensen N."/>
            <person name="Bonometti L."/>
            <person name="Westerberg I."/>
            <person name="Brannstrom I.O."/>
            <person name="Guillou S."/>
            <person name="Cros-Aarteil S."/>
            <person name="Calhoun S."/>
            <person name="Haridas S."/>
            <person name="Kuo A."/>
            <person name="Mondo S."/>
            <person name="Pangilinan J."/>
            <person name="Riley R."/>
            <person name="LaButti K."/>
            <person name="Andreopoulos B."/>
            <person name="Lipzen A."/>
            <person name="Chen C."/>
            <person name="Yan M."/>
            <person name="Daum C."/>
            <person name="Ng V."/>
            <person name="Clum A."/>
            <person name="Steindorff A."/>
            <person name="Ohm R.A."/>
            <person name="Martin F."/>
            <person name="Silar P."/>
            <person name="Natvig D.O."/>
            <person name="Lalanne C."/>
            <person name="Gautier V."/>
            <person name="Ament-Velasquez S.L."/>
            <person name="Kruys A."/>
            <person name="Hutchinson M.I."/>
            <person name="Powell A.J."/>
            <person name="Barry K."/>
            <person name="Miller A.N."/>
            <person name="Grigoriev I.V."/>
            <person name="Debuchy R."/>
            <person name="Gladieux P."/>
            <person name="Hiltunen Thoren M."/>
            <person name="Johannesson H."/>
        </authorList>
    </citation>
    <scope>NUCLEOTIDE SEQUENCE</scope>
    <source>
        <strain evidence="2">CBS 314.62</strain>
    </source>
</reference>
<accession>A0AAE0X0L1</accession>
<sequence length="439" mass="48838">MAPPAPDREHCSRSAPPEPTQTSPTAATWSQIPLGPPPPPGLLAREALEPEQPTEQNQSECTLLEGFSVSSLEVRRASLRIKQVGPVSDARFSYLAVCANAALETLELPNGRESLRKLGCLAVKRWTRTRHEASGSPLLRYVRDVETMSMQVDVFLRTIRRDFPLVVMGDTGRLDTLAYFHKRRSPEEMLRLGDAAPLLQRDWKAVGYLLVNKSRVKDMARTHAHLLRTQQAGGQRQPGEIVEVQRFVFCFACDMMRELAHLFISMTSQGLREVHPTRRLVECPREFDAIAFKRGMCGRGLQMLLFGGTIDVMRGPETGDHEAGIPVIRDDTGAAYRVLDMGVQDLVEAEEGFIGELWGEDTSIPAGDLETGVYRSMDGGIIVPDSSIRRTVGWSPEPDAIFAYLLGQLREFAQSRVVVSSMHDRARDVKKHVAILMPA</sequence>
<feature type="region of interest" description="Disordered" evidence="1">
    <location>
        <begin position="1"/>
        <end position="59"/>
    </location>
</feature>
<dbReference type="EMBL" id="JAULSO010000005">
    <property type="protein sequence ID" value="KAK3682363.1"/>
    <property type="molecule type" value="Genomic_DNA"/>
</dbReference>
<organism evidence="2 3">
    <name type="scientific">Podospora appendiculata</name>
    <dbReference type="NCBI Taxonomy" id="314037"/>
    <lineage>
        <taxon>Eukaryota</taxon>
        <taxon>Fungi</taxon>
        <taxon>Dikarya</taxon>
        <taxon>Ascomycota</taxon>
        <taxon>Pezizomycotina</taxon>
        <taxon>Sordariomycetes</taxon>
        <taxon>Sordariomycetidae</taxon>
        <taxon>Sordariales</taxon>
        <taxon>Podosporaceae</taxon>
        <taxon>Podospora</taxon>
    </lineage>
</organism>
<protein>
    <submittedName>
        <fullName evidence="2">Uncharacterized protein</fullName>
    </submittedName>
</protein>
<evidence type="ECO:0000313" key="2">
    <source>
        <dbReference type="EMBL" id="KAK3682363.1"/>
    </source>
</evidence>
<reference evidence="2" key="2">
    <citation type="submission" date="2023-06" db="EMBL/GenBank/DDBJ databases">
        <authorList>
            <consortium name="Lawrence Berkeley National Laboratory"/>
            <person name="Haridas S."/>
            <person name="Hensen N."/>
            <person name="Bonometti L."/>
            <person name="Westerberg I."/>
            <person name="Brannstrom I.O."/>
            <person name="Guillou S."/>
            <person name="Cros-Aarteil S."/>
            <person name="Calhoun S."/>
            <person name="Kuo A."/>
            <person name="Mondo S."/>
            <person name="Pangilinan J."/>
            <person name="Riley R."/>
            <person name="Labutti K."/>
            <person name="Andreopoulos B."/>
            <person name="Lipzen A."/>
            <person name="Chen C."/>
            <person name="Yanf M."/>
            <person name="Daum C."/>
            <person name="Ng V."/>
            <person name="Clum A."/>
            <person name="Steindorff A."/>
            <person name="Ohm R."/>
            <person name="Martin F."/>
            <person name="Silar P."/>
            <person name="Natvig D."/>
            <person name="Lalanne C."/>
            <person name="Gautier V."/>
            <person name="Ament-Velasquez S.L."/>
            <person name="Kruys A."/>
            <person name="Hutchinson M.I."/>
            <person name="Powell A.J."/>
            <person name="Barry K."/>
            <person name="Miller A.N."/>
            <person name="Grigoriev I.V."/>
            <person name="Debuchy R."/>
            <person name="Gladieux P."/>
            <person name="Thoren M.H."/>
            <person name="Johannesson H."/>
        </authorList>
    </citation>
    <scope>NUCLEOTIDE SEQUENCE</scope>
    <source>
        <strain evidence="2">CBS 314.62</strain>
    </source>
</reference>
<name>A0AAE0X0L1_9PEZI</name>
<feature type="compositionally biased region" description="Polar residues" evidence="1">
    <location>
        <begin position="20"/>
        <end position="31"/>
    </location>
</feature>
<evidence type="ECO:0000256" key="1">
    <source>
        <dbReference type="SAM" id="MobiDB-lite"/>
    </source>
</evidence>
<keyword evidence="3" id="KW-1185">Reference proteome</keyword>
<dbReference type="Proteomes" id="UP001270362">
    <property type="component" value="Unassembled WGS sequence"/>
</dbReference>
<proteinExistence type="predicted"/>
<comment type="caution">
    <text evidence="2">The sequence shown here is derived from an EMBL/GenBank/DDBJ whole genome shotgun (WGS) entry which is preliminary data.</text>
</comment>
<evidence type="ECO:0000313" key="3">
    <source>
        <dbReference type="Proteomes" id="UP001270362"/>
    </source>
</evidence>
<gene>
    <name evidence="2" type="ORF">B0T22DRAFT_521621</name>
</gene>
<feature type="compositionally biased region" description="Basic and acidic residues" evidence="1">
    <location>
        <begin position="1"/>
        <end position="12"/>
    </location>
</feature>